<evidence type="ECO:0000259" key="1">
    <source>
        <dbReference type="Pfam" id="PF20013"/>
    </source>
</evidence>
<protein>
    <recommendedName>
        <fullName evidence="1">GTPase-associated protein 1 N-terminal domain-containing protein</fullName>
    </recommendedName>
</protein>
<dbReference type="InterPro" id="IPR045402">
    <property type="entry name" value="GAP1-N2"/>
</dbReference>
<name>A0A417XYU1_9ACTN</name>
<evidence type="ECO:0000313" key="3">
    <source>
        <dbReference type="Proteomes" id="UP000283644"/>
    </source>
</evidence>
<dbReference type="Proteomes" id="UP000283644">
    <property type="component" value="Unassembled WGS sequence"/>
</dbReference>
<sequence>MGSVLDVAVYSDTTADESVDGVEGFNFRALSGGITPEDRRRIREELLHRVHPTWNHDHDELAHPPTCAHLRHGDRHYLARGHSTGLTLSGRSGNLITQVVVTDGVAGFGGFCPAQLYAAAGWTLAETPSGDLEPWPVPVSVRDDFGAAALQAMFTDDPWAVRVLRSTSPCSRRPAARSRAGWCSSIATSTS</sequence>
<evidence type="ECO:0000313" key="2">
    <source>
        <dbReference type="EMBL" id="RHW25538.1"/>
    </source>
</evidence>
<reference evidence="2 3" key="1">
    <citation type="submission" date="2018-09" db="EMBL/GenBank/DDBJ databases">
        <title>Genome sequencing of Nocardioides immobilis CCTCC AB 2017083 for comparison to Nocardioides silvaticus.</title>
        <authorList>
            <person name="Li C."/>
            <person name="Wang G."/>
        </authorList>
    </citation>
    <scope>NUCLEOTIDE SEQUENCE [LARGE SCALE GENOMIC DNA]</scope>
    <source>
        <strain evidence="2 3">CCTCC AB 2017083</strain>
    </source>
</reference>
<accession>A0A417XYU1</accession>
<keyword evidence="3" id="KW-1185">Reference proteome</keyword>
<dbReference type="AlphaFoldDB" id="A0A417XYU1"/>
<comment type="caution">
    <text evidence="2">The sequence shown here is derived from an EMBL/GenBank/DDBJ whole genome shotgun (WGS) entry which is preliminary data.</text>
</comment>
<proteinExistence type="predicted"/>
<gene>
    <name evidence="2" type="ORF">D0Z08_18705</name>
</gene>
<organism evidence="2 3">
    <name type="scientific">Nocardioides immobilis</name>
    <dbReference type="NCBI Taxonomy" id="2049295"/>
    <lineage>
        <taxon>Bacteria</taxon>
        <taxon>Bacillati</taxon>
        <taxon>Actinomycetota</taxon>
        <taxon>Actinomycetes</taxon>
        <taxon>Propionibacteriales</taxon>
        <taxon>Nocardioidaceae</taxon>
        <taxon>Nocardioides</taxon>
    </lineage>
</organism>
<dbReference type="Pfam" id="PF20013">
    <property type="entry name" value="GAP1-N2"/>
    <property type="match status" value="1"/>
</dbReference>
<dbReference type="EMBL" id="QXGH01000023">
    <property type="protein sequence ID" value="RHW25538.1"/>
    <property type="molecule type" value="Genomic_DNA"/>
</dbReference>
<feature type="domain" description="GTPase-associated protein 1 N-terminal" evidence="1">
    <location>
        <begin position="10"/>
        <end position="135"/>
    </location>
</feature>